<dbReference type="AlphaFoldDB" id="A0A498NWH4"/>
<protein>
    <submittedName>
        <fullName evidence="3">Carboxypeptidase M-like isoform X4</fullName>
    </submittedName>
</protein>
<keyword evidence="3" id="KW-0378">Hydrolase</keyword>
<evidence type="ECO:0000256" key="1">
    <source>
        <dbReference type="SAM" id="SignalP"/>
    </source>
</evidence>
<name>A0A498NWH4_LABRO</name>
<sequence>MSKFCNLFFVTFVNFSAMAYHLTVDAGEDDRSIKEHLRPALFREDPGLLFEVEGHAQTSPSDIQTPKMLLKGCREGHPMQYDHIVLMLDGQLITDESEDISMALGLLLCIYFAFGIEYPKGLKKTLTFLECVVLKL</sequence>
<dbReference type="EMBL" id="QBIY01010694">
    <property type="protein sequence ID" value="RXN35797.1"/>
    <property type="molecule type" value="Genomic_DNA"/>
</dbReference>
<dbReference type="EMBL" id="QBIY01012830">
    <property type="protein sequence ID" value="RXN15699.1"/>
    <property type="molecule type" value="Genomic_DNA"/>
</dbReference>
<evidence type="ECO:0000313" key="2">
    <source>
        <dbReference type="EMBL" id="RXN15699.1"/>
    </source>
</evidence>
<comment type="caution">
    <text evidence="3">The sequence shown here is derived from an EMBL/GenBank/DDBJ whole genome shotgun (WGS) entry which is preliminary data.</text>
</comment>
<evidence type="ECO:0000313" key="3">
    <source>
        <dbReference type="EMBL" id="RXN35797.1"/>
    </source>
</evidence>
<organism evidence="3 4">
    <name type="scientific">Labeo rohita</name>
    <name type="common">Indian major carp</name>
    <name type="synonym">Cyprinus rohita</name>
    <dbReference type="NCBI Taxonomy" id="84645"/>
    <lineage>
        <taxon>Eukaryota</taxon>
        <taxon>Metazoa</taxon>
        <taxon>Chordata</taxon>
        <taxon>Craniata</taxon>
        <taxon>Vertebrata</taxon>
        <taxon>Euteleostomi</taxon>
        <taxon>Actinopterygii</taxon>
        <taxon>Neopterygii</taxon>
        <taxon>Teleostei</taxon>
        <taxon>Ostariophysi</taxon>
        <taxon>Cypriniformes</taxon>
        <taxon>Cyprinidae</taxon>
        <taxon>Labeoninae</taxon>
        <taxon>Labeonini</taxon>
        <taxon>Labeo</taxon>
    </lineage>
</organism>
<feature type="chain" id="PRO_5036356199" evidence="1">
    <location>
        <begin position="20"/>
        <end position="136"/>
    </location>
</feature>
<keyword evidence="4" id="KW-1185">Reference proteome</keyword>
<gene>
    <name evidence="3" type="ORF">ROHU_003516</name>
    <name evidence="2" type="ORF">ROHU_008651</name>
</gene>
<dbReference type="GO" id="GO:0004180">
    <property type="term" value="F:carboxypeptidase activity"/>
    <property type="evidence" value="ECO:0007669"/>
    <property type="project" value="UniProtKB-KW"/>
</dbReference>
<keyword evidence="3" id="KW-0121">Carboxypeptidase</keyword>
<feature type="signal peptide" evidence="1">
    <location>
        <begin position="1"/>
        <end position="19"/>
    </location>
</feature>
<reference evidence="3 4" key="1">
    <citation type="submission" date="2018-03" db="EMBL/GenBank/DDBJ databases">
        <title>Draft genome sequence of Rohu Carp (Labeo rohita).</title>
        <authorList>
            <person name="Das P."/>
            <person name="Kushwaha B."/>
            <person name="Joshi C.G."/>
            <person name="Kumar D."/>
            <person name="Nagpure N.S."/>
            <person name="Sahoo L."/>
            <person name="Das S.P."/>
            <person name="Bit A."/>
            <person name="Patnaik S."/>
            <person name="Meher P.K."/>
            <person name="Jayasankar P."/>
            <person name="Koringa P.G."/>
            <person name="Patel N.V."/>
            <person name="Hinsu A.T."/>
            <person name="Kumar R."/>
            <person name="Pandey M."/>
            <person name="Agarwal S."/>
            <person name="Srivastava S."/>
            <person name="Singh M."/>
            <person name="Iquebal M.A."/>
            <person name="Jaiswal S."/>
            <person name="Angadi U.B."/>
            <person name="Kumar N."/>
            <person name="Raza M."/>
            <person name="Shah T.M."/>
            <person name="Rai A."/>
            <person name="Jena J.K."/>
        </authorList>
    </citation>
    <scope>NUCLEOTIDE SEQUENCE [LARGE SCALE GENOMIC DNA]</scope>
    <source>
        <strain evidence="3">DASCIFA01</strain>
        <tissue evidence="3">Testis</tissue>
    </source>
</reference>
<keyword evidence="3" id="KW-0645">Protease</keyword>
<proteinExistence type="predicted"/>
<keyword evidence="1" id="KW-0732">Signal</keyword>
<dbReference type="Proteomes" id="UP000290572">
    <property type="component" value="Unassembled WGS sequence"/>
</dbReference>
<accession>A0A498NWH4</accession>
<evidence type="ECO:0000313" key="4">
    <source>
        <dbReference type="Proteomes" id="UP000290572"/>
    </source>
</evidence>